<dbReference type="SUPFAM" id="SSF53335">
    <property type="entry name" value="S-adenosyl-L-methionine-dependent methyltransferases"/>
    <property type="match status" value="1"/>
</dbReference>
<name>A0A1Y2ELF8_9FUNG</name>
<dbReference type="InterPro" id="IPR012901">
    <property type="entry name" value="CARME"/>
</dbReference>
<comment type="similarity">
    <text evidence="1">Belongs to the carnosine N-methyltransferase family.</text>
</comment>
<dbReference type="STRING" id="1754190.A0A1Y2ELF8"/>
<evidence type="ECO:0000313" key="7">
    <source>
        <dbReference type="Proteomes" id="UP000193920"/>
    </source>
</evidence>
<keyword evidence="3" id="KW-0489">Methyltransferase</keyword>
<keyword evidence="7" id="KW-1185">Reference proteome</keyword>
<reference evidence="6 7" key="1">
    <citation type="submission" date="2016-08" db="EMBL/GenBank/DDBJ databases">
        <title>A Parts List for Fungal Cellulosomes Revealed by Comparative Genomics.</title>
        <authorList>
            <consortium name="DOE Joint Genome Institute"/>
            <person name="Haitjema C.H."/>
            <person name="Gilmore S.P."/>
            <person name="Henske J.K."/>
            <person name="Solomon K.V."/>
            <person name="De Groot R."/>
            <person name="Kuo A."/>
            <person name="Mondo S.J."/>
            <person name="Salamov A.A."/>
            <person name="Labutti K."/>
            <person name="Zhao Z."/>
            <person name="Chiniquy J."/>
            <person name="Barry K."/>
            <person name="Brewer H.M."/>
            <person name="Purvine S.O."/>
            <person name="Wright A.T."/>
            <person name="Boxma B."/>
            <person name="Van Alen T."/>
            <person name="Hackstein J.H."/>
            <person name="Baker S.E."/>
            <person name="Grigoriev I.V."/>
            <person name="O'Malley M.A."/>
        </authorList>
    </citation>
    <scope>NUCLEOTIDE SEQUENCE [LARGE SCALE GENOMIC DNA]</scope>
    <source>
        <strain evidence="6 7">G1</strain>
    </source>
</reference>
<dbReference type="GO" id="GO:0032259">
    <property type="term" value="P:methylation"/>
    <property type="evidence" value="ECO:0007669"/>
    <property type="project" value="UniProtKB-KW"/>
</dbReference>
<dbReference type="PANTHER" id="PTHR12303">
    <property type="entry name" value="CARNOSINE N-METHYLTRANSFERASE"/>
    <property type="match status" value="1"/>
</dbReference>
<dbReference type="AlphaFoldDB" id="A0A1Y2ELF8"/>
<accession>A0A1Y2ELF8</accession>
<dbReference type="Proteomes" id="UP000193920">
    <property type="component" value="Unassembled WGS sequence"/>
</dbReference>
<dbReference type="OrthoDB" id="978at2759"/>
<organism evidence="6 7">
    <name type="scientific">Neocallimastix californiae</name>
    <dbReference type="NCBI Taxonomy" id="1754190"/>
    <lineage>
        <taxon>Eukaryota</taxon>
        <taxon>Fungi</taxon>
        <taxon>Fungi incertae sedis</taxon>
        <taxon>Chytridiomycota</taxon>
        <taxon>Chytridiomycota incertae sedis</taxon>
        <taxon>Neocallimastigomycetes</taxon>
        <taxon>Neocallimastigales</taxon>
        <taxon>Neocallimastigaceae</taxon>
        <taxon>Neocallimastix</taxon>
    </lineage>
</organism>
<comment type="caution">
    <text evidence="6">The sequence shown here is derived from an EMBL/GenBank/DDBJ whole genome shotgun (WGS) entry which is preliminary data.</text>
</comment>
<evidence type="ECO:0000256" key="4">
    <source>
        <dbReference type="ARBA" id="ARBA00022679"/>
    </source>
</evidence>
<dbReference type="SMART" id="SM01296">
    <property type="entry name" value="N2227"/>
    <property type="match status" value="1"/>
</dbReference>
<dbReference type="GO" id="GO:0030735">
    <property type="term" value="F:carnosine N-methyltransferase activity"/>
    <property type="evidence" value="ECO:0007669"/>
    <property type="project" value="UniProtKB-EC"/>
</dbReference>
<dbReference type="PANTHER" id="PTHR12303:SF6">
    <property type="entry name" value="CARNOSINE N-METHYLTRANSFERASE"/>
    <property type="match status" value="1"/>
</dbReference>
<dbReference type="InterPro" id="IPR029063">
    <property type="entry name" value="SAM-dependent_MTases_sf"/>
</dbReference>
<evidence type="ECO:0000256" key="1">
    <source>
        <dbReference type="ARBA" id="ARBA00010086"/>
    </source>
</evidence>
<keyword evidence="5" id="KW-0949">S-adenosyl-L-methionine</keyword>
<gene>
    <name evidence="6" type="ORF">LY90DRAFT_452638</name>
</gene>
<dbReference type="Gene3D" id="3.40.50.150">
    <property type="entry name" value="Vaccinia Virus protein VP39"/>
    <property type="match status" value="1"/>
</dbReference>
<dbReference type="EC" id="2.1.1.22" evidence="2"/>
<protein>
    <recommendedName>
        <fullName evidence="2">carnosine N-methyltransferase</fullName>
        <ecNumber evidence="2">2.1.1.22</ecNumber>
    </recommendedName>
</protein>
<evidence type="ECO:0000256" key="5">
    <source>
        <dbReference type="ARBA" id="ARBA00022691"/>
    </source>
</evidence>
<keyword evidence="4" id="KW-0808">Transferase</keyword>
<evidence type="ECO:0000256" key="3">
    <source>
        <dbReference type="ARBA" id="ARBA00022603"/>
    </source>
</evidence>
<evidence type="ECO:0000256" key="2">
    <source>
        <dbReference type="ARBA" id="ARBA00012003"/>
    </source>
</evidence>
<evidence type="ECO:0000313" key="6">
    <source>
        <dbReference type="EMBL" id="ORY72371.1"/>
    </source>
</evidence>
<proteinExistence type="inferred from homology"/>
<dbReference type="EMBL" id="MCOG01000040">
    <property type="protein sequence ID" value="ORY72371.1"/>
    <property type="molecule type" value="Genomic_DNA"/>
</dbReference>
<sequence length="393" mass="45946">MSLENIKSQPKGSYESVREESDVYYLKNGIFNNDPDEVKEEDKIEEEKHLREVLNTFLHYEIYAQNMNNKKKSDYRLLPVKHKLLFPNVLKKLNTIDELIKVNSNFIKLMIQDYVPYNADPNKVFQGRSVKTLEIDKVKSTLKQFVRDWSDEGKIEREQTYTPIINALLDYYKDVPQEERGNLNVLVPGAGLGRLAYDITKLGFSTQGNEFSFYMLLGSNFILNCMTEAHQFRIYPWIHSFSNTEKVEHQIAPVDIPDVLPGNIPENTNFSMVAGDFLEVYGSPKYNNYWDSIVTCFFMDTAKNILEYIELISNILKPNAVWINMGPLLYHFEDMYSELSFELSLEEFFEAIEKFGFTIKEKKRIETTYSSNQHSMLKYKYNCSFFVAVKNSK</sequence>
<dbReference type="Pfam" id="PF07942">
    <property type="entry name" value="CARME"/>
    <property type="match status" value="1"/>
</dbReference>